<dbReference type="GO" id="GO:0106162">
    <property type="term" value="F:mRNA N-acetyltransferase activity"/>
    <property type="evidence" value="ECO:0007669"/>
    <property type="project" value="RHEA"/>
</dbReference>
<keyword evidence="1 12" id="KW-0963">Cytoplasm</keyword>
<dbReference type="STRING" id="268739.Nmlp_2736"/>
<keyword evidence="6 12" id="KW-0067">ATP-binding</keyword>
<gene>
    <name evidence="12 17" type="primary">tmcA</name>
    <name evidence="17" type="ordered locus">Nmlp_2736</name>
</gene>
<proteinExistence type="inferred from homology"/>
<keyword evidence="8 12" id="KW-0012">Acyltransferase</keyword>
<dbReference type="Proteomes" id="UP000011867">
    <property type="component" value="Chromosome"/>
</dbReference>
<dbReference type="AlphaFoldDB" id="M1XRJ5"/>
<dbReference type="PANTHER" id="PTHR10925:SF5">
    <property type="entry name" value="RNA CYTIDINE ACETYLTRANSFERASE"/>
    <property type="match status" value="1"/>
</dbReference>
<evidence type="ECO:0000256" key="10">
    <source>
        <dbReference type="ARBA" id="ARBA00049889"/>
    </source>
</evidence>
<feature type="compositionally biased region" description="Basic and acidic residues" evidence="13">
    <location>
        <begin position="162"/>
        <end position="174"/>
    </location>
</feature>
<dbReference type="EMBL" id="HF582854">
    <property type="protein sequence ID" value="CCQ36889.1"/>
    <property type="molecule type" value="Genomic_DNA"/>
</dbReference>
<dbReference type="HAMAP" id="MF_01886">
    <property type="entry name" value="tRNA_acetyltr_TmcA"/>
    <property type="match status" value="1"/>
</dbReference>
<evidence type="ECO:0000313" key="17">
    <source>
        <dbReference type="EMBL" id="CCQ36889.1"/>
    </source>
</evidence>
<dbReference type="GO" id="GO:0051392">
    <property type="term" value="F:tRNA cytidine N4-acetyltransferase activity"/>
    <property type="evidence" value="ECO:0007669"/>
    <property type="project" value="UniProtKB-UniRule"/>
</dbReference>
<dbReference type="GO" id="GO:0000049">
    <property type="term" value="F:tRNA binding"/>
    <property type="evidence" value="ECO:0007669"/>
    <property type="project" value="UniProtKB-UniRule"/>
</dbReference>
<keyword evidence="2 12" id="KW-0820">tRNA-binding</keyword>
<dbReference type="Gene3D" id="3.40.50.11040">
    <property type="match status" value="1"/>
</dbReference>
<dbReference type="InterPro" id="IPR000182">
    <property type="entry name" value="GNAT_dom"/>
</dbReference>
<dbReference type="EC" id="2.3.1.193" evidence="12"/>
<accession>M1XRJ5</accession>
<comment type="catalytic activity">
    <reaction evidence="11">
        <text>a cytidine in mRNA + acetyl-CoA + ATP + H2O = an N(4)-acetylcytidine in mRNA + ADP + phosphate + CoA + H(+)</text>
        <dbReference type="Rhea" id="RHEA:58480"/>
        <dbReference type="Rhea" id="RHEA-COMP:15145"/>
        <dbReference type="Rhea" id="RHEA-COMP:15146"/>
        <dbReference type="ChEBI" id="CHEBI:15377"/>
        <dbReference type="ChEBI" id="CHEBI:15378"/>
        <dbReference type="ChEBI" id="CHEBI:30616"/>
        <dbReference type="ChEBI" id="CHEBI:43474"/>
        <dbReference type="ChEBI" id="CHEBI:57287"/>
        <dbReference type="ChEBI" id="CHEBI:57288"/>
        <dbReference type="ChEBI" id="CHEBI:74900"/>
        <dbReference type="ChEBI" id="CHEBI:82748"/>
        <dbReference type="ChEBI" id="CHEBI:456216"/>
    </reaction>
</comment>
<feature type="domain" description="N-acetyltransferase" evidence="16">
    <location>
        <begin position="551"/>
        <end position="600"/>
    </location>
</feature>
<dbReference type="GO" id="GO:0002101">
    <property type="term" value="P:tRNA wobble cytosine modification"/>
    <property type="evidence" value="ECO:0007669"/>
    <property type="project" value="UniProtKB-UniRule"/>
</dbReference>
<evidence type="ECO:0000256" key="7">
    <source>
        <dbReference type="ARBA" id="ARBA00022884"/>
    </source>
</evidence>
<evidence type="ECO:0000256" key="11">
    <source>
        <dbReference type="ARBA" id="ARBA00049914"/>
    </source>
</evidence>
<feature type="domain" description="TmcA/NAT10 N-terminal" evidence="15">
    <location>
        <begin position="3"/>
        <end position="158"/>
    </location>
</feature>
<evidence type="ECO:0000256" key="12">
    <source>
        <dbReference type="HAMAP-Rule" id="MF_01886"/>
    </source>
</evidence>
<evidence type="ECO:0000259" key="14">
    <source>
        <dbReference type="Pfam" id="PF05127"/>
    </source>
</evidence>
<evidence type="ECO:0000313" key="18">
    <source>
        <dbReference type="Proteomes" id="UP000011867"/>
    </source>
</evidence>
<evidence type="ECO:0000256" key="2">
    <source>
        <dbReference type="ARBA" id="ARBA00022555"/>
    </source>
</evidence>
<dbReference type="GO" id="GO:1990883">
    <property type="term" value="F:18S rRNA cytidine N-acetyltransferase activity"/>
    <property type="evidence" value="ECO:0007669"/>
    <property type="project" value="TreeGrafter"/>
</dbReference>
<comment type="catalytic activity">
    <reaction evidence="12">
        <text>cytidine(34) in elongator tRNA(Met) + acetyl-CoA + ATP + H2O = N(4)-acetylcytidine(34) in elongator tRNA(Met) + ADP + phosphate + CoA + H(+)</text>
        <dbReference type="Rhea" id="RHEA:43788"/>
        <dbReference type="Rhea" id="RHEA-COMP:10693"/>
        <dbReference type="Rhea" id="RHEA-COMP:10694"/>
        <dbReference type="ChEBI" id="CHEBI:15377"/>
        <dbReference type="ChEBI" id="CHEBI:15378"/>
        <dbReference type="ChEBI" id="CHEBI:30616"/>
        <dbReference type="ChEBI" id="CHEBI:43474"/>
        <dbReference type="ChEBI" id="CHEBI:57287"/>
        <dbReference type="ChEBI" id="CHEBI:57288"/>
        <dbReference type="ChEBI" id="CHEBI:74900"/>
        <dbReference type="ChEBI" id="CHEBI:82748"/>
        <dbReference type="ChEBI" id="CHEBI:456216"/>
        <dbReference type="EC" id="2.3.1.193"/>
    </reaction>
</comment>
<dbReference type="SUPFAM" id="SSF55729">
    <property type="entry name" value="Acyl-CoA N-acyltransferases (Nat)"/>
    <property type="match status" value="1"/>
</dbReference>
<dbReference type="SUPFAM" id="SSF52540">
    <property type="entry name" value="P-loop containing nucleoside triphosphate hydrolases"/>
    <property type="match status" value="1"/>
</dbReference>
<evidence type="ECO:0000256" key="1">
    <source>
        <dbReference type="ARBA" id="ARBA00022490"/>
    </source>
</evidence>
<dbReference type="GO" id="GO:1904812">
    <property type="term" value="P:rRNA acetylation involved in maturation of SSU-rRNA"/>
    <property type="evidence" value="ECO:0007669"/>
    <property type="project" value="TreeGrafter"/>
</dbReference>
<evidence type="ECO:0000256" key="8">
    <source>
        <dbReference type="ARBA" id="ARBA00023315"/>
    </source>
</evidence>
<comment type="subcellular location">
    <subcellularLocation>
        <location evidence="12">Cytoplasm</location>
    </subcellularLocation>
</comment>
<dbReference type="InterPro" id="IPR016181">
    <property type="entry name" value="Acyl_CoA_acyltransferase"/>
</dbReference>
<feature type="binding site" evidence="12">
    <location>
        <position position="202"/>
    </location>
    <ligand>
        <name>ATP</name>
        <dbReference type="ChEBI" id="CHEBI:30616"/>
    </ligand>
</feature>
<evidence type="ECO:0000259" key="15">
    <source>
        <dbReference type="Pfam" id="PF08351"/>
    </source>
</evidence>
<reference evidence="17 18" key="1">
    <citation type="journal article" date="2013" name="Genome Announc.">
        <title>Genome of the haloarchaeon Natronomonas moolapensis, a neutrophilic member of a previously haloalkaliphilic genus.</title>
        <authorList>
            <person name="Dyall-Smith M.L."/>
            <person name="Pfeiffer F."/>
            <person name="Oberwinkler T."/>
            <person name="Klee K."/>
            <person name="Rampp M."/>
            <person name="Palm P."/>
            <person name="Gross K."/>
            <person name="Schuster S.C."/>
            <person name="Oesterhelt D."/>
        </authorList>
    </citation>
    <scope>NUCLEOTIDE SEQUENCE [LARGE SCALE GENOMIC DNA]</scope>
    <source>
        <strain evidence="18">DSM 18674 / JCM 14361 / 8.8.11</strain>
    </source>
</reference>
<dbReference type="GO" id="GO:0051391">
    <property type="term" value="P:tRNA acetylation"/>
    <property type="evidence" value="ECO:0007669"/>
    <property type="project" value="UniProtKB-UniRule"/>
</dbReference>
<dbReference type="InterPro" id="IPR032672">
    <property type="entry name" value="TmcA/NAT10/Kre33"/>
</dbReference>
<dbReference type="NCBIfam" id="NF041296">
    <property type="entry name" value="RNAactase_tcmA_Halo"/>
    <property type="match status" value="1"/>
</dbReference>
<dbReference type="Pfam" id="PF13718">
    <property type="entry name" value="GNAT_acetyltr_2"/>
    <property type="match status" value="2"/>
</dbReference>
<feature type="region of interest" description="Disordered" evidence="13">
    <location>
        <begin position="162"/>
        <end position="187"/>
    </location>
</feature>
<dbReference type="Gene3D" id="3.40.50.300">
    <property type="entry name" value="P-loop containing nucleotide triphosphate hydrolases"/>
    <property type="match status" value="1"/>
</dbReference>
<name>M1XRJ5_NATM8</name>
<comment type="function">
    <text evidence="12">Catalyzes the formation of N(4)-acetylcytidine (ac(4)C) at the wobble position of tRNA(Met), by using acetyl-CoA as an acetyl donor and ATP (or GTP).</text>
</comment>
<keyword evidence="3 12" id="KW-0808">Transferase</keyword>
<dbReference type="KEGG" id="nmo:Nmlp_2736"/>
<dbReference type="eggNOG" id="arCOG01951">
    <property type="taxonomic scope" value="Archaea"/>
</dbReference>
<dbReference type="OrthoDB" id="312894at2157"/>
<evidence type="ECO:0000256" key="5">
    <source>
        <dbReference type="ARBA" id="ARBA00022741"/>
    </source>
</evidence>
<protein>
    <recommendedName>
        <fullName evidence="12">tRNA(Met) cytidine acetyltransferase TmcA</fullName>
        <ecNumber evidence="12">2.3.1.193</ecNumber>
    </recommendedName>
</protein>
<comment type="similarity">
    <text evidence="12">Belongs to the TmcA family.</text>
</comment>
<dbReference type="PANTHER" id="PTHR10925">
    <property type="entry name" value="N-ACETYLTRANSFERASE 10"/>
    <property type="match status" value="1"/>
</dbReference>
<feature type="domain" description="TcmA/NAT10 helicase" evidence="14">
    <location>
        <begin position="220"/>
        <end position="391"/>
    </location>
</feature>
<comment type="caution">
    <text evidence="12">Lacks conserved residue(s) required for the propagation of feature annotation.</text>
</comment>
<dbReference type="Pfam" id="PF05127">
    <property type="entry name" value="NAT10_TcmA_helicase"/>
    <property type="match status" value="1"/>
</dbReference>
<feature type="binding site" evidence="12">
    <location>
        <position position="373"/>
    </location>
    <ligand>
        <name>ATP</name>
        <dbReference type="ChEBI" id="CHEBI:30616"/>
    </ligand>
</feature>
<sequence length="752" mass="80535">MNTVRETARELLAAAAATNERRLLVLAGDRGACYEGARKAAGAVSTDRAVATVSERDVVGERIATDRTETLLGTTYGCLVLDCHDTCRPNVLGQATGAVDGGGLLVVLTPPLSSWAGSHGRFDETLAAPPFLLGDVGTRFRRHLIETLRTHRGVSIADVDAGRRTKHDGSEVRPRGATPPIRPPTSHRFPEAVYEACRSVDQRDAVYACERLSEAETAVVLDADRGRGKSSAAGLAAAAFARSGASVLVTAPSYRNAAELFERAAEALASMDGSFEDGRGGDTRPFLRTDDGEVRFRPPADAATSSADVLFVDEAAAIPVRVLRELLSAAPSACFATTVRGYEGSGRGFDIRFRESLEASHDVTACHLSEPIRYAPADPIEVWLFHALLLDSTPPPGGLFEGATASDVTYERIDRDRLAANESLLRELFGLLVRAHYRTQPDDLARLLDAPDASIRALTVDGHPVSAALLSREGGLDAETRRVAYEGDRIGGNLIPDLLTSQLRDPEAAAPVGLRVVRIVTHHAVRSSGFGSRLLAELQAEFGAGRSPNASPSVDYLGVSYGATPALLRFWSANGYRTVHLSTTRNDASGEHSAVMLRPLSAAGRDLADRHSAWFGRRIADVLAGALDGLDPDVVRAALASADADVPLELDEFEWRLVASAADGPGLYDTAPGPFRTLALKTLLEGGLEDPDAERLLVVRGLQNRGWGETAERLGHVSRRACMRAFGDAYRPIVDRYGGDIARRETDRYRSG</sequence>
<evidence type="ECO:0000256" key="6">
    <source>
        <dbReference type="ARBA" id="ARBA00022840"/>
    </source>
</evidence>
<feature type="domain" description="N-acetyltransferase" evidence="16">
    <location>
        <begin position="428"/>
        <end position="540"/>
    </location>
</feature>
<comment type="catalytic activity">
    <reaction evidence="9">
        <text>a cytidine in tRNA + acetyl-CoA + ATP + H2O = an N(4)-acetylcytidine in tRNA + ADP + phosphate + CoA + H(+)</text>
        <dbReference type="Rhea" id="RHEA:53876"/>
        <dbReference type="Rhea" id="RHEA-COMP:13670"/>
        <dbReference type="Rhea" id="RHEA-COMP:13671"/>
        <dbReference type="ChEBI" id="CHEBI:15377"/>
        <dbReference type="ChEBI" id="CHEBI:15378"/>
        <dbReference type="ChEBI" id="CHEBI:30616"/>
        <dbReference type="ChEBI" id="CHEBI:43474"/>
        <dbReference type="ChEBI" id="CHEBI:57287"/>
        <dbReference type="ChEBI" id="CHEBI:57288"/>
        <dbReference type="ChEBI" id="CHEBI:74900"/>
        <dbReference type="ChEBI" id="CHEBI:82748"/>
        <dbReference type="ChEBI" id="CHEBI:456216"/>
    </reaction>
</comment>
<evidence type="ECO:0000259" key="16">
    <source>
        <dbReference type="Pfam" id="PF13718"/>
    </source>
</evidence>
<evidence type="ECO:0000256" key="13">
    <source>
        <dbReference type="SAM" id="MobiDB-lite"/>
    </source>
</evidence>
<dbReference type="InterPro" id="IPR053477">
    <property type="entry name" value="tRNA_Cytidine_AcTrnsfr"/>
</dbReference>
<keyword evidence="18" id="KW-1185">Reference proteome</keyword>
<evidence type="ECO:0000256" key="9">
    <source>
        <dbReference type="ARBA" id="ARBA00049883"/>
    </source>
</evidence>
<dbReference type="GO" id="GO:0005524">
    <property type="term" value="F:ATP binding"/>
    <property type="evidence" value="ECO:0007669"/>
    <property type="project" value="UniProtKB-UniRule"/>
</dbReference>
<comment type="catalytic activity">
    <reaction evidence="10">
        <text>a cytidine in RNA + acetyl-CoA + ATP + H2O = an N(4)-acetylcytidine in RNA + ADP + phosphate + CoA + H(+)</text>
        <dbReference type="Rhea" id="RHEA:82211"/>
        <dbReference type="Rhea" id="RHEA-COMP:15704"/>
        <dbReference type="Rhea" id="RHEA-COMP:19834"/>
        <dbReference type="ChEBI" id="CHEBI:15377"/>
        <dbReference type="ChEBI" id="CHEBI:15378"/>
        <dbReference type="ChEBI" id="CHEBI:30616"/>
        <dbReference type="ChEBI" id="CHEBI:43474"/>
        <dbReference type="ChEBI" id="CHEBI:57287"/>
        <dbReference type="ChEBI" id="CHEBI:57288"/>
        <dbReference type="ChEBI" id="CHEBI:74900"/>
        <dbReference type="ChEBI" id="CHEBI:82748"/>
        <dbReference type="ChEBI" id="CHEBI:456216"/>
    </reaction>
</comment>
<keyword evidence="5 12" id="KW-0547">Nucleotide-binding</keyword>
<dbReference type="InterPro" id="IPR027417">
    <property type="entry name" value="P-loop_NTPase"/>
</dbReference>
<organism evidence="17 18">
    <name type="scientific">Natronomonas moolapensis (strain DSM 18674 / CECT 7526 / JCM 14361 / 8.8.11)</name>
    <dbReference type="NCBI Taxonomy" id="268739"/>
    <lineage>
        <taxon>Archaea</taxon>
        <taxon>Methanobacteriati</taxon>
        <taxon>Methanobacteriota</taxon>
        <taxon>Stenosarchaea group</taxon>
        <taxon>Halobacteria</taxon>
        <taxon>Halobacteriales</taxon>
        <taxon>Natronomonadaceae</taxon>
        <taxon>Natronomonas</taxon>
    </lineage>
</organism>
<dbReference type="Pfam" id="PF08351">
    <property type="entry name" value="TmcA_N"/>
    <property type="match status" value="1"/>
</dbReference>
<dbReference type="InterPro" id="IPR007807">
    <property type="entry name" value="TcmA/NAT10_helicase"/>
</dbReference>
<dbReference type="GO" id="GO:0005737">
    <property type="term" value="C:cytoplasm"/>
    <property type="evidence" value="ECO:0007669"/>
    <property type="project" value="UniProtKB-SubCell"/>
</dbReference>
<dbReference type="Gene3D" id="3.40.630.30">
    <property type="match status" value="1"/>
</dbReference>
<dbReference type="HOGENOM" id="CLU_004652_1_0_2"/>
<dbReference type="InterPro" id="IPR024914">
    <property type="entry name" value="tRNA_acetyltr_TmcA"/>
</dbReference>
<keyword evidence="7 12" id="KW-0694">RNA-binding</keyword>
<dbReference type="InterPro" id="IPR013562">
    <property type="entry name" value="TmcA/NAT10_N"/>
</dbReference>
<keyword evidence="4 12" id="KW-0819">tRNA processing</keyword>
<evidence type="ECO:0000256" key="4">
    <source>
        <dbReference type="ARBA" id="ARBA00022694"/>
    </source>
</evidence>
<evidence type="ECO:0000256" key="3">
    <source>
        <dbReference type="ARBA" id="ARBA00022679"/>
    </source>
</evidence>